<protein>
    <recommendedName>
        <fullName evidence="4">Anti-sigma-28 factor FlgM C-terminal domain-containing protein</fullName>
    </recommendedName>
</protein>
<proteinExistence type="predicted"/>
<dbReference type="EMBL" id="JAWLKB010000053">
    <property type="protein sequence ID" value="MDV6271527.1"/>
    <property type="molecule type" value="Genomic_DNA"/>
</dbReference>
<reference evidence="2 3" key="1">
    <citation type="submission" date="2023-10" db="EMBL/GenBank/DDBJ databases">
        <title>Development of a sustainable strategy for remediation of hydrocarbon-contaminated territories based on the waste exchange concept.</title>
        <authorList>
            <person name="Krivoruchko A."/>
        </authorList>
    </citation>
    <scope>NUCLEOTIDE SEQUENCE [LARGE SCALE GENOMIC DNA]</scope>
    <source>
        <strain evidence="2 3">IEGM 1203</strain>
    </source>
</reference>
<feature type="region of interest" description="Disordered" evidence="1">
    <location>
        <begin position="1"/>
        <end position="73"/>
    </location>
</feature>
<dbReference type="RefSeq" id="WP_317546035.1">
    <property type="nucleotide sequence ID" value="NZ_JAWLKB010000053.1"/>
</dbReference>
<dbReference type="Proteomes" id="UP001185927">
    <property type="component" value="Unassembled WGS sequence"/>
</dbReference>
<name>A0ABU4C4U2_RHOGO</name>
<keyword evidence="3" id="KW-1185">Reference proteome</keyword>
<accession>A0ABU4C4U2</accession>
<evidence type="ECO:0008006" key="4">
    <source>
        <dbReference type="Google" id="ProtNLM"/>
    </source>
</evidence>
<gene>
    <name evidence="2" type="ORF">R3Q16_33535</name>
</gene>
<feature type="compositionally biased region" description="Low complexity" evidence="1">
    <location>
        <begin position="27"/>
        <end position="47"/>
    </location>
</feature>
<comment type="caution">
    <text evidence="2">The sequence shown here is derived from an EMBL/GenBank/DDBJ whole genome shotgun (WGS) entry which is preliminary data.</text>
</comment>
<sequence>MSVKREPAIRKTHPAELIPERPPKGESTATPSTQAAPTPVVQAVPPVGSSGRKDEEEKLSMTHNTRIKPSTKERLRRGVDKLRYETGDREISEASMTEAALNEYLQARGL</sequence>
<organism evidence="2 3">
    <name type="scientific">Rhodococcus globerulus</name>
    <dbReference type="NCBI Taxonomy" id="33008"/>
    <lineage>
        <taxon>Bacteria</taxon>
        <taxon>Bacillati</taxon>
        <taxon>Actinomycetota</taxon>
        <taxon>Actinomycetes</taxon>
        <taxon>Mycobacteriales</taxon>
        <taxon>Nocardiaceae</taxon>
        <taxon>Rhodococcus</taxon>
    </lineage>
</organism>
<evidence type="ECO:0000313" key="3">
    <source>
        <dbReference type="Proteomes" id="UP001185927"/>
    </source>
</evidence>
<evidence type="ECO:0000256" key="1">
    <source>
        <dbReference type="SAM" id="MobiDB-lite"/>
    </source>
</evidence>
<evidence type="ECO:0000313" key="2">
    <source>
        <dbReference type="EMBL" id="MDV6271527.1"/>
    </source>
</evidence>
<feature type="compositionally biased region" description="Basic and acidic residues" evidence="1">
    <location>
        <begin position="51"/>
        <end position="60"/>
    </location>
</feature>